<evidence type="ECO:0000313" key="1">
    <source>
        <dbReference type="EMBL" id="EHP91398.1"/>
    </source>
</evidence>
<dbReference type="SUPFAM" id="SSF51735">
    <property type="entry name" value="NAD(P)-binding Rossmann-fold domains"/>
    <property type="match status" value="1"/>
</dbReference>
<protein>
    <submittedName>
        <fullName evidence="1">Short-chain dehydrogenase/reductase SDR</fullName>
    </submittedName>
</protein>
<dbReference type="EMBL" id="AGJK01000111">
    <property type="protein sequence ID" value="EHP91398.1"/>
    <property type="molecule type" value="Genomic_DNA"/>
</dbReference>
<dbReference type="Proteomes" id="UP000004382">
    <property type="component" value="Unassembled WGS sequence"/>
</dbReference>
<dbReference type="AlphaFoldDB" id="H1KM34"/>
<comment type="caution">
    <text evidence="1">The sequence shown here is derived from an EMBL/GenBank/DDBJ whole genome shotgun (WGS) entry which is preliminary data.</text>
</comment>
<evidence type="ECO:0000313" key="2">
    <source>
        <dbReference type="Proteomes" id="UP000004382"/>
    </source>
</evidence>
<dbReference type="InterPro" id="IPR036291">
    <property type="entry name" value="NAD(P)-bd_dom_sf"/>
</dbReference>
<reference evidence="1 2" key="1">
    <citation type="submission" date="2011-09" db="EMBL/GenBank/DDBJ databases">
        <title>The draft genome of Methylobacterium extorquens DSM 13060.</title>
        <authorList>
            <consortium name="US DOE Joint Genome Institute (JGI-PGF)"/>
            <person name="Lucas S."/>
            <person name="Han J."/>
            <person name="Lapidus A."/>
            <person name="Cheng J.-F."/>
            <person name="Goodwin L."/>
            <person name="Pitluck S."/>
            <person name="Peters L."/>
            <person name="Land M.L."/>
            <person name="Hauser L."/>
            <person name="Koskimaki J."/>
            <person name="Halonen O."/>
            <person name="Pirttila A."/>
            <person name="Frank C."/>
            <person name="Woyke T.J."/>
        </authorList>
    </citation>
    <scope>NUCLEOTIDE SEQUENCE [LARGE SCALE GENOMIC DNA]</scope>
    <source>
        <strain evidence="1 2">DSM 13060</strain>
    </source>
</reference>
<organism evidence="1 2">
    <name type="scientific">Methylorubrum extorquens DSM 13060</name>
    <dbReference type="NCBI Taxonomy" id="882800"/>
    <lineage>
        <taxon>Bacteria</taxon>
        <taxon>Pseudomonadati</taxon>
        <taxon>Pseudomonadota</taxon>
        <taxon>Alphaproteobacteria</taxon>
        <taxon>Hyphomicrobiales</taxon>
        <taxon>Methylobacteriaceae</taxon>
        <taxon>Methylorubrum</taxon>
    </lineage>
</organism>
<dbReference type="Gene3D" id="3.40.50.720">
    <property type="entry name" value="NAD(P)-binding Rossmann-like Domain"/>
    <property type="match status" value="1"/>
</dbReference>
<gene>
    <name evidence="1" type="ORF">MetexDRAFT_3696</name>
</gene>
<sequence precursor="true">MAQRFVLQGRTALVTGAASGIGAALSLALAGRGCALALA</sequence>
<name>H1KM34_METEX</name>
<accession>H1KM34</accession>
<proteinExistence type="predicted"/>
<feature type="non-terminal residue" evidence="1">
    <location>
        <position position="39"/>
    </location>
</feature>